<evidence type="ECO:0000256" key="5">
    <source>
        <dbReference type="ARBA" id="ARBA00022723"/>
    </source>
</evidence>
<dbReference type="NCBIfam" id="TIGR01307">
    <property type="entry name" value="pgm_bpd_ind"/>
    <property type="match status" value="1"/>
</dbReference>
<evidence type="ECO:0000313" key="15">
    <source>
        <dbReference type="EMBL" id="KKR88573.1"/>
    </source>
</evidence>
<dbReference type="FunFam" id="3.40.1450.10:FF:000002">
    <property type="entry name" value="2,3-bisphosphoglycerate-independent phosphoglycerate mutase"/>
    <property type="match status" value="1"/>
</dbReference>
<feature type="binding site" evidence="9">
    <location>
        <position position="181"/>
    </location>
    <ligand>
        <name>substrate</name>
    </ligand>
</feature>
<keyword evidence="8 9" id="KW-0413">Isomerase</keyword>
<sequence>MSKRTVILVILDGWGIGRDDESNPIFIANPQNINKIKDDFPSAALQASGIAVGLPWGEEGNSEVGHLNIGAGKVIYQNYPRISLAIRDGSFFKNETILAAFEHSKKNNSNVNLIGLLTGGNVHASLEHLKALIKFAQNENVHRINLHLIADGRDSLPKSSLDLLKHIPFSEKIVLASVSGRYYAMDGDKHWDRTQEYYKTLIGEGTIVENAENHVKNTYQKELNDEYVFPAIIGPQKLTVNDGDSVIFFNFREDRTRQIVEPFVNKNFDKFSIKNFSNLYVASLINYDDRFKIPVAFPKEKAKNPLVKILSENNKIQLRLAETEKYAHITYFFNGEIEAPFENEFRVLIPSKSEIHHDEHPEMMAEEITNRLLQAIDEQSYDFILVNYANADVIAHTGNFEAAVKAVKIIDEQIGKIAEAILKNNGVLIITADHGNIERMINPQTGEPETQHDLSPVPIYLVAKEFKNKKDKARRKEKTPVGILADIAPTILELMNIPEPKEMTGQSLLKFLIFNQN</sequence>
<feature type="binding site" evidence="9 12">
    <location>
        <position position="62"/>
    </location>
    <ligand>
        <name>Mn(2+)</name>
        <dbReference type="ChEBI" id="CHEBI:29035"/>
        <label>2</label>
    </ligand>
</feature>
<evidence type="ECO:0000256" key="3">
    <source>
        <dbReference type="ARBA" id="ARBA00004798"/>
    </source>
</evidence>
<organism evidence="15 16">
    <name type="scientific">Candidatus Wolfebacteria bacterium GW2011_GWB1_41_12</name>
    <dbReference type="NCBI Taxonomy" id="1619006"/>
    <lineage>
        <taxon>Bacteria</taxon>
        <taxon>Candidatus Wolfeibacteriota</taxon>
    </lineage>
</organism>
<dbReference type="HAMAP" id="MF_01038">
    <property type="entry name" value="GpmI"/>
    <property type="match status" value="1"/>
</dbReference>
<dbReference type="EC" id="5.4.2.12" evidence="9 10"/>
<evidence type="ECO:0000256" key="7">
    <source>
        <dbReference type="ARBA" id="ARBA00023211"/>
    </source>
</evidence>
<dbReference type="InterPro" id="IPR017850">
    <property type="entry name" value="Alkaline_phosphatase_core_sf"/>
</dbReference>
<comment type="subunit">
    <text evidence="9">Monomer.</text>
</comment>
<comment type="function">
    <text evidence="2 9">Catalyzes the interconversion of 2-phosphoglycerate and 3-phosphoglycerate.</text>
</comment>
<dbReference type="GO" id="GO:0006096">
    <property type="term" value="P:glycolytic process"/>
    <property type="evidence" value="ECO:0007669"/>
    <property type="project" value="UniProtKB-UniRule"/>
</dbReference>
<feature type="binding site" evidence="9 12">
    <location>
        <position position="452"/>
    </location>
    <ligand>
        <name>Mn(2+)</name>
        <dbReference type="ChEBI" id="CHEBI:29035"/>
        <label>1</label>
    </ligand>
</feature>
<evidence type="ECO:0000259" key="13">
    <source>
        <dbReference type="Pfam" id="PF01676"/>
    </source>
</evidence>
<dbReference type="Pfam" id="PF01676">
    <property type="entry name" value="Metalloenzyme"/>
    <property type="match status" value="1"/>
</dbReference>
<dbReference type="Gene3D" id="3.40.1450.10">
    <property type="entry name" value="BPG-independent phosphoglycerate mutase, domain B"/>
    <property type="match status" value="1"/>
</dbReference>
<proteinExistence type="inferred from homology"/>
<evidence type="ECO:0000256" key="11">
    <source>
        <dbReference type="PIRSR" id="PIRSR001492-1"/>
    </source>
</evidence>
<dbReference type="Pfam" id="PF06415">
    <property type="entry name" value="iPGM_N"/>
    <property type="match status" value="1"/>
</dbReference>
<reference evidence="15 16" key="1">
    <citation type="journal article" date="2015" name="Nature">
        <title>rRNA introns, odd ribosomes, and small enigmatic genomes across a large radiation of phyla.</title>
        <authorList>
            <person name="Brown C.T."/>
            <person name="Hug L.A."/>
            <person name="Thomas B.C."/>
            <person name="Sharon I."/>
            <person name="Castelle C.J."/>
            <person name="Singh A."/>
            <person name="Wilkins M.J."/>
            <person name="Williams K.H."/>
            <person name="Banfield J.F."/>
        </authorList>
    </citation>
    <scope>NUCLEOTIDE SEQUENCE [LARGE SCALE GENOMIC DNA]</scope>
</reference>
<evidence type="ECO:0000256" key="6">
    <source>
        <dbReference type="ARBA" id="ARBA00023152"/>
    </source>
</evidence>
<dbReference type="GO" id="GO:0006007">
    <property type="term" value="P:glucose catabolic process"/>
    <property type="evidence" value="ECO:0007669"/>
    <property type="project" value="InterPro"/>
</dbReference>
<evidence type="ECO:0000256" key="9">
    <source>
        <dbReference type="HAMAP-Rule" id="MF_01038"/>
    </source>
</evidence>
<keyword evidence="5 9" id="KW-0479">Metal-binding</keyword>
<evidence type="ECO:0000256" key="10">
    <source>
        <dbReference type="NCBIfam" id="TIGR01307"/>
    </source>
</evidence>
<dbReference type="EMBL" id="LCAK01000005">
    <property type="protein sequence ID" value="KKR88573.1"/>
    <property type="molecule type" value="Genomic_DNA"/>
</dbReference>
<dbReference type="PANTHER" id="PTHR31637">
    <property type="entry name" value="2,3-BISPHOSPHOGLYCERATE-INDEPENDENT PHOSPHOGLYCERATE MUTASE"/>
    <property type="match status" value="1"/>
</dbReference>
<evidence type="ECO:0000256" key="1">
    <source>
        <dbReference type="ARBA" id="ARBA00000370"/>
    </source>
</evidence>
<keyword evidence="7 9" id="KW-0464">Manganese</keyword>
<feature type="domain" description="BPG-independent PGAM N-terminal" evidence="14">
    <location>
        <begin position="82"/>
        <end position="288"/>
    </location>
</feature>
<dbReference type="InterPro" id="IPR011258">
    <property type="entry name" value="BPG-indep_PGM_N"/>
</dbReference>
<comment type="catalytic activity">
    <reaction evidence="1 9">
        <text>(2R)-2-phosphoglycerate = (2R)-3-phosphoglycerate</text>
        <dbReference type="Rhea" id="RHEA:15901"/>
        <dbReference type="ChEBI" id="CHEBI:58272"/>
        <dbReference type="ChEBI" id="CHEBI:58289"/>
        <dbReference type="EC" id="5.4.2.12"/>
    </reaction>
</comment>
<evidence type="ECO:0000313" key="16">
    <source>
        <dbReference type="Proteomes" id="UP000033918"/>
    </source>
</evidence>
<dbReference type="SUPFAM" id="SSF53649">
    <property type="entry name" value="Alkaline phosphatase-like"/>
    <property type="match status" value="1"/>
</dbReference>
<evidence type="ECO:0000256" key="12">
    <source>
        <dbReference type="PIRSR" id="PIRSR001492-3"/>
    </source>
</evidence>
<gene>
    <name evidence="9" type="primary">gpmI</name>
    <name evidence="15" type="ORF">UU38_C0005G0012</name>
</gene>
<protein>
    <recommendedName>
        <fullName evidence="9 10">2,3-bisphosphoglycerate-independent phosphoglycerate mutase</fullName>
        <shortName evidence="9">BPG-independent PGAM</shortName>
        <shortName evidence="9">Phosphoglyceromutase</shortName>
        <shortName evidence="9">iPGM</shortName>
        <ecNumber evidence="9 10">5.4.2.12</ecNumber>
    </recommendedName>
</protein>
<feature type="binding site" evidence="9 12">
    <location>
        <position position="12"/>
    </location>
    <ligand>
        <name>Mn(2+)</name>
        <dbReference type="ChEBI" id="CHEBI:29035"/>
        <label>2</label>
    </ligand>
</feature>
<feature type="domain" description="Metalloenzyme" evidence="13">
    <location>
        <begin position="5"/>
        <end position="497"/>
    </location>
</feature>
<dbReference type="CDD" id="cd16010">
    <property type="entry name" value="iPGM"/>
    <property type="match status" value="1"/>
</dbReference>
<comment type="pathway">
    <text evidence="3 9">Carbohydrate degradation; glycolysis; pyruvate from D-glyceraldehyde 3-phosphate: step 3/5.</text>
</comment>
<dbReference type="Gene3D" id="3.40.720.10">
    <property type="entry name" value="Alkaline Phosphatase, subunit A"/>
    <property type="match status" value="1"/>
</dbReference>
<dbReference type="UniPathway" id="UPA00109">
    <property type="reaction ID" value="UER00186"/>
</dbReference>
<comment type="similarity">
    <text evidence="4 9">Belongs to the BPG-independent phosphoglycerate mutase family.</text>
</comment>
<evidence type="ECO:0000256" key="8">
    <source>
        <dbReference type="ARBA" id="ARBA00023235"/>
    </source>
</evidence>
<dbReference type="InterPro" id="IPR005995">
    <property type="entry name" value="Pgm_bpd_ind"/>
</dbReference>
<feature type="binding site" evidence="9 12">
    <location>
        <position position="396"/>
    </location>
    <ligand>
        <name>Mn(2+)</name>
        <dbReference type="ChEBI" id="CHEBI:29035"/>
        <label>1</label>
    </ligand>
</feature>
<dbReference type="PIRSF" id="PIRSF001492">
    <property type="entry name" value="IPGAM"/>
    <property type="match status" value="1"/>
</dbReference>
<evidence type="ECO:0000259" key="14">
    <source>
        <dbReference type="Pfam" id="PF06415"/>
    </source>
</evidence>
<feature type="binding site" evidence="9">
    <location>
        <begin position="252"/>
        <end position="255"/>
    </location>
    <ligand>
        <name>substrate</name>
    </ligand>
</feature>
<dbReference type="InterPro" id="IPR036646">
    <property type="entry name" value="PGAM_B_sf"/>
</dbReference>
<evidence type="ECO:0000256" key="4">
    <source>
        <dbReference type="ARBA" id="ARBA00008819"/>
    </source>
</evidence>
<dbReference type="PANTHER" id="PTHR31637:SF0">
    <property type="entry name" value="2,3-BISPHOSPHOGLYCERATE-INDEPENDENT PHOSPHOGLYCERATE MUTASE"/>
    <property type="match status" value="1"/>
</dbReference>
<keyword evidence="6 9" id="KW-0324">Glycolysis</keyword>
<dbReference type="AlphaFoldDB" id="A0A0G0UIC4"/>
<dbReference type="InterPro" id="IPR006124">
    <property type="entry name" value="Metalloenzyme"/>
</dbReference>
<feature type="binding site" evidence="9">
    <location>
        <begin position="153"/>
        <end position="154"/>
    </location>
    <ligand>
        <name>substrate</name>
    </ligand>
</feature>
<dbReference type="GO" id="GO:0004619">
    <property type="term" value="F:phosphoglycerate mutase activity"/>
    <property type="evidence" value="ECO:0007669"/>
    <property type="project" value="UniProtKB-UniRule"/>
</dbReference>
<dbReference type="SUPFAM" id="SSF64158">
    <property type="entry name" value="2,3-Bisphosphoglycerate-independent phosphoglycerate mutase, substrate-binding domain"/>
    <property type="match status" value="1"/>
</dbReference>
<dbReference type="GO" id="GO:0030145">
    <property type="term" value="F:manganese ion binding"/>
    <property type="evidence" value="ECO:0007669"/>
    <property type="project" value="UniProtKB-UniRule"/>
</dbReference>
<accession>A0A0G0UIC4</accession>
<comment type="cofactor">
    <cofactor evidence="9">
        <name>Mn(2+)</name>
        <dbReference type="ChEBI" id="CHEBI:29035"/>
    </cofactor>
    <text evidence="9">Binds 2 manganese ions per subunit.</text>
</comment>
<evidence type="ECO:0000256" key="2">
    <source>
        <dbReference type="ARBA" id="ARBA00002315"/>
    </source>
</evidence>
<comment type="caution">
    <text evidence="9">Lacks conserved residue(s) required for the propagation of feature annotation.</text>
</comment>
<dbReference type="Proteomes" id="UP000033918">
    <property type="component" value="Unassembled WGS sequence"/>
</dbReference>
<feature type="binding site" evidence="9 12">
    <location>
        <position position="392"/>
    </location>
    <ligand>
        <name>Mn(2+)</name>
        <dbReference type="ChEBI" id="CHEBI:29035"/>
        <label>1</label>
    </ligand>
</feature>
<dbReference type="PATRIC" id="fig|1619006.3.peg.648"/>
<feature type="binding site" evidence="9 12">
    <location>
        <position position="433"/>
    </location>
    <ligand>
        <name>Mn(2+)</name>
        <dbReference type="ChEBI" id="CHEBI:29035"/>
        <label>2</label>
    </ligand>
</feature>
<feature type="active site" description="Phosphoserine intermediate" evidence="9 11">
    <location>
        <position position="62"/>
    </location>
</feature>
<dbReference type="GO" id="GO:0005737">
    <property type="term" value="C:cytoplasm"/>
    <property type="evidence" value="ECO:0007669"/>
    <property type="project" value="InterPro"/>
</dbReference>
<feature type="binding site" evidence="9">
    <location>
        <position position="123"/>
    </location>
    <ligand>
        <name>substrate</name>
    </ligand>
</feature>
<feature type="binding site" evidence="9 12">
    <location>
        <position position="434"/>
    </location>
    <ligand>
        <name>Mn(2+)</name>
        <dbReference type="ChEBI" id="CHEBI:29035"/>
        <label>2</label>
    </ligand>
</feature>
<feature type="binding site" evidence="9">
    <location>
        <position position="325"/>
    </location>
    <ligand>
        <name>substrate</name>
    </ligand>
</feature>
<name>A0A0G0UIC4_9BACT</name>
<comment type="caution">
    <text evidence="15">The sequence shown here is derived from an EMBL/GenBank/DDBJ whole genome shotgun (WGS) entry which is preliminary data.</text>
</comment>